<dbReference type="GO" id="GO:0005634">
    <property type="term" value="C:nucleus"/>
    <property type="evidence" value="ECO:0007669"/>
    <property type="project" value="UniProtKB-ARBA"/>
</dbReference>
<keyword evidence="3" id="KW-0863">Zinc-finger</keyword>
<evidence type="ECO:0000256" key="6">
    <source>
        <dbReference type="ARBA" id="ARBA00023242"/>
    </source>
</evidence>
<protein>
    <recommendedName>
        <fullName evidence="8">SANT domain-containing protein</fullName>
    </recommendedName>
</protein>
<feature type="compositionally biased region" description="Polar residues" evidence="7">
    <location>
        <begin position="75"/>
        <end position="89"/>
    </location>
</feature>
<evidence type="ECO:0000256" key="4">
    <source>
        <dbReference type="ARBA" id="ARBA00022833"/>
    </source>
</evidence>
<evidence type="ECO:0000313" key="10">
    <source>
        <dbReference type="Proteomes" id="UP000218231"/>
    </source>
</evidence>
<organism evidence="9 10">
    <name type="scientific">Diploscapter pachys</name>
    <dbReference type="NCBI Taxonomy" id="2018661"/>
    <lineage>
        <taxon>Eukaryota</taxon>
        <taxon>Metazoa</taxon>
        <taxon>Ecdysozoa</taxon>
        <taxon>Nematoda</taxon>
        <taxon>Chromadorea</taxon>
        <taxon>Rhabditida</taxon>
        <taxon>Rhabditina</taxon>
        <taxon>Rhabditomorpha</taxon>
        <taxon>Rhabditoidea</taxon>
        <taxon>Rhabditidae</taxon>
        <taxon>Diploscapter</taxon>
    </lineage>
</organism>
<evidence type="ECO:0000256" key="7">
    <source>
        <dbReference type="SAM" id="MobiDB-lite"/>
    </source>
</evidence>
<evidence type="ECO:0000259" key="8">
    <source>
        <dbReference type="PROSITE" id="PS51293"/>
    </source>
</evidence>
<keyword evidence="5" id="KW-0238">DNA-binding</keyword>
<dbReference type="EMBL" id="LIAE01007257">
    <property type="protein sequence ID" value="PAV80518.1"/>
    <property type="molecule type" value="Genomic_DNA"/>
</dbReference>
<dbReference type="Proteomes" id="UP000218231">
    <property type="component" value="Unassembled WGS sequence"/>
</dbReference>
<keyword evidence="10" id="KW-1185">Reference proteome</keyword>
<keyword evidence="2" id="KW-0479">Metal-binding</keyword>
<reference evidence="9 10" key="1">
    <citation type="journal article" date="2017" name="Curr. Biol.">
        <title>Genome architecture and evolution of a unichromosomal asexual nematode.</title>
        <authorList>
            <person name="Fradin H."/>
            <person name="Zegar C."/>
            <person name="Gutwein M."/>
            <person name="Lucas J."/>
            <person name="Kovtun M."/>
            <person name="Corcoran D."/>
            <person name="Baugh L.R."/>
            <person name="Kiontke K."/>
            <person name="Gunsalus K."/>
            <person name="Fitch D.H."/>
            <person name="Piano F."/>
        </authorList>
    </citation>
    <scope>NUCLEOTIDE SEQUENCE [LARGE SCALE GENOMIC DNA]</scope>
    <source>
        <strain evidence="9">PF1309</strain>
    </source>
</reference>
<evidence type="ECO:0000313" key="9">
    <source>
        <dbReference type="EMBL" id="PAV80518.1"/>
    </source>
</evidence>
<evidence type="ECO:0000256" key="5">
    <source>
        <dbReference type="ARBA" id="ARBA00023125"/>
    </source>
</evidence>
<evidence type="ECO:0000256" key="1">
    <source>
        <dbReference type="ARBA" id="ARBA00022491"/>
    </source>
</evidence>
<proteinExistence type="predicted"/>
<keyword evidence="1" id="KW-0678">Repressor</keyword>
<name>A0A2A2L2Z6_9BILA</name>
<sequence length="118" mass="13179">MGYLEHGKNFGLIQRTILPQRRVGELVDFYYNWKLKGNYRDLRMQRRVILEQRRAEAEAQAAMAAAAVSEVGEANDQNMEGQKESNAGTAQVDAVEGKNVTAKGKDAEYRALLTSTNS</sequence>
<keyword evidence="6" id="KW-0539">Nucleus</keyword>
<accession>A0A2A2L2Z6</accession>
<feature type="region of interest" description="Disordered" evidence="7">
    <location>
        <begin position="71"/>
        <end position="99"/>
    </location>
</feature>
<dbReference type="FunFam" id="1.10.10.60:FF:000012">
    <property type="entry name" value="Metastasis-associated 1 family, member 3"/>
    <property type="match status" value="1"/>
</dbReference>
<gene>
    <name evidence="9" type="ORF">WR25_25187</name>
</gene>
<dbReference type="InterPro" id="IPR017884">
    <property type="entry name" value="SANT_dom"/>
</dbReference>
<feature type="domain" description="SANT" evidence="8">
    <location>
        <begin position="1"/>
        <end position="38"/>
    </location>
</feature>
<comment type="caution">
    <text evidence="9">The sequence shown here is derived from an EMBL/GenBank/DDBJ whole genome shotgun (WGS) entry which is preliminary data.</text>
</comment>
<dbReference type="GO" id="GO:0003677">
    <property type="term" value="F:DNA binding"/>
    <property type="evidence" value="ECO:0007669"/>
    <property type="project" value="UniProtKB-KW"/>
</dbReference>
<dbReference type="GO" id="GO:0008270">
    <property type="term" value="F:zinc ion binding"/>
    <property type="evidence" value="ECO:0007669"/>
    <property type="project" value="UniProtKB-KW"/>
</dbReference>
<keyword evidence="4" id="KW-0862">Zinc</keyword>
<evidence type="ECO:0000256" key="2">
    <source>
        <dbReference type="ARBA" id="ARBA00022723"/>
    </source>
</evidence>
<dbReference type="PROSITE" id="PS51293">
    <property type="entry name" value="SANT"/>
    <property type="match status" value="1"/>
</dbReference>
<dbReference type="AlphaFoldDB" id="A0A2A2L2Z6"/>
<dbReference type="STRING" id="2018661.A0A2A2L2Z6"/>
<dbReference type="Gene3D" id="1.10.10.60">
    <property type="entry name" value="Homeodomain-like"/>
    <property type="match status" value="1"/>
</dbReference>
<evidence type="ECO:0000256" key="3">
    <source>
        <dbReference type="ARBA" id="ARBA00022771"/>
    </source>
</evidence>
<dbReference type="OrthoDB" id="5916873at2759"/>